<dbReference type="InterPro" id="IPR015944">
    <property type="entry name" value="Gly-tRNA-synth_bsu"/>
</dbReference>
<keyword evidence="6 11" id="KW-0547">Nucleotide-binding</keyword>
<dbReference type="HAMAP" id="MF_00255">
    <property type="entry name" value="Gly_tRNA_synth_beta"/>
    <property type="match status" value="1"/>
</dbReference>
<dbReference type="EMBL" id="QBKN01000048">
    <property type="protein sequence ID" value="PTX37644.1"/>
    <property type="molecule type" value="Genomic_DNA"/>
</dbReference>
<evidence type="ECO:0000313" key="14">
    <source>
        <dbReference type="EMBL" id="PTX37644.1"/>
    </source>
</evidence>
<dbReference type="InterPro" id="IPR006194">
    <property type="entry name" value="Gly-tRNA-synth_heterodimer"/>
</dbReference>
<keyword evidence="15" id="KW-1185">Reference proteome</keyword>
<dbReference type="GO" id="GO:0006420">
    <property type="term" value="P:arginyl-tRNA aminoacylation"/>
    <property type="evidence" value="ECO:0007669"/>
    <property type="project" value="InterPro"/>
</dbReference>
<dbReference type="GO" id="GO:0005829">
    <property type="term" value="C:cytosol"/>
    <property type="evidence" value="ECO:0007669"/>
    <property type="project" value="TreeGrafter"/>
</dbReference>
<comment type="similarity">
    <text evidence="2 11">Belongs to the class-II aminoacyl-tRNA synthetase family.</text>
</comment>
<evidence type="ECO:0000313" key="15">
    <source>
        <dbReference type="Proteomes" id="UP000244069"/>
    </source>
</evidence>
<dbReference type="PROSITE" id="PS50861">
    <property type="entry name" value="AA_TRNA_LIGASE_II_GLYAB"/>
    <property type="match status" value="1"/>
</dbReference>
<keyword evidence="7 11" id="KW-0067">ATP-binding</keyword>
<evidence type="ECO:0000256" key="8">
    <source>
        <dbReference type="ARBA" id="ARBA00022917"/>
    </source>
</evidence>
<evidence type="ECO:0000256" key="12">
    <source>
        <dbReference type="SAM" id="MobiDB-lite"/>
    </source>
</evidence>
<evidence type="ECO:0000256" key="2">
    <source>
        <dbReference type="ARBA" id="ARBA00008226"/>
    </source>
</evidence>
<comment type="subunit">
    <text evidence="3 11">Tetramer of two alpha and two beta subunits.</text>
</comment>
<dbReference type="RefSeq" id="WP_107978837.1">
    <property type="nucleotide sequence ID" value="NZ_BMEZ01000048.1"/>
</dbReference>
<evidence type="ECO:0000256" key="3">
    <source>
        <dbReference type="ARBA" id="ARBA00011209"/>
    </source>
</evidence>
<dbReference type="AlphaFoldDB" id="A0A2T6A1G3"/>
<keyword evidence="5 11" id="KW-0436">Ligase</keyword>
<dbReference type="NCBIfam" id="TIGR00211">
    <property type="entry name" value="glyS"/>
    <property type="match status" value="1"/>
</dbReference>
<protein>
    <recommendedName>
        <fullName evidence="11">Glycine--tRNA ligase beta subunit</fullName>
        <ecNumber evidence="11">6.1.1.14</ecNumber>
    </recommendedName>
    <alternativeName>
        <fullName evidence="11">Glycyl-tRNA synthetase beta subunit</fullName>
        <shortName evidence="11">GlyRS</shortName>
    </alternativeName>
</protein>
<dbReference type="EC" id="6.1.1.14" evidence="11"/>
<dbReference type="GO" id="GO:0004820">
    <property type="term" value="F:glycine-tRNA ligase activity"/>
    <property type="evidence" value="ECO:0007669"/>
    <property type="project" value="UniProtKB-UniRule"/>
</dbReference>
<dbReference type="Pfam" id="PF05746">
    <property type="entry name" value="DALR_1"/>
    <property type="match status" value="1"/>
</dbReference>
<name>A0A2T6A1G3_9RHOB</name>
<sequence length="700" mass="76763">MPDLLIELFSEEIPARMQGKAAEDLRRLVTDGLVEAGLTYESAGAFSTPRRLALTLHGLTPESPTQREERRGPKVGAPDKAIEGFLRGAGVAREDLEEREEKKGTFYYATVVTPGRPADAIVAEVLERTIRNFPWPKSMRWGAGSLRWVRPLHRILCLLTDEAGAHVVDLDVDGIKAGDVTEGHRFHAPIPFTVTSFEDYEAKLKRARVILSPQEREEAIWHEATNAAFASGLEVVEDAGLRREVAGLVEWPVVLMGSIAEDFLGLPPEVLMTSMKEHQKFFSVRNPGSGRIEKFVTVANIEAPDNGAAILAGNQKVLAARLSDAKFFWENDLRVAKDQGMTAWTEKLGAVTFHGKLGTEKDRVERIAALARELAPKVGADADLSMQAARVAKADLVSEMVYEFPELQGLMGRYYAEAAGLPAEVAAACEEHYAPLGPSDAVPTAPVSVAVSLAEKIDKLTGFWAIDEKPTGSKDPFALRRAALGVIRLVLENGVRVKLIDEALAPADTVLGKAVPVAEGNKGDLMADLLSFIHDRLKVHLRDEGIRHDVIDACLAMEGNDDLYLLVSRARALSDVLRTEDGENLLQGFKRANNILSQAEEKDGVEYAFGADRKFAEEPQENALFNALDSAEQKIVPAMKDEDFVTAMEAMAGLRAPIDAFFEAVQVNSDNQVVRRNRLNLLSRIRDICLQVADLRRIEG</sequence>
<dbReference type="PANTHER" id="PTHR30075:SF2">
    <property type="entry name" value="GLYCINE--TRNA LIGASE, CHLOROPLASTIC_MITOCHONDRIAL 2"/>
    <property type="match status" value="1"/>
</dbReference>
<feature type="domain" description="DALR anticodon binding" evidence="13">
    <location>
        <begin position="588"/>
        <end position="687"/>
    </location>
</feature>
<keyword evidence="9 11" id="KW-0030">Aminoacyl-tRNA synthetase</keyword>
<dbReference type="Proteomes" id="UP000244069">
    <property type="component" value="Unassembled WGS sequence"/>
</dbReference>
<dbReference type="PANTHER" id="PTHR30075">
    <property type="entry name" value="GLYCYL-TRNA SYNTHETASE"/>
    <property type="match status" value="1"/>
</dbReference>
<keyword evidence="4 11" id="KW-0963">Cytoplasm</keyword>
<proteinExistence type="inferred from homology"/>
<evidence type="ECO:0000256" key="5">
    <source>
        <dbReference type="ARBA" id="ARBA00022598"/>
    </source>
</evidence>
<reference evidence="14 15" key="1">
    <citation type="submission" date="2018-04" db="EMBL/GenBank/DDBJ databases">
        <title>Genomic Encyclopedia of Archaeal and Bacterial Type Strains, Phase II (KMG-II): from individual species to whole genera.</title>
        <authorList>
            <person name="Goeker M."/>
        </authorList>
    </citation>
    <scope>NUCLEOTIDE SEQUENCE [LARGE SCALE GENOMIC DNA]</scope>
    <source>
        <strain evidence="14 15">DSM 29329</strain>
    </source>
</reference>
<dbReference type="SUPFAM" id="SSF109604">
    <property type="entry name" value="HD-domain/PDEase-like"/>
    <property type="match status" value="1"/>
</dbReference>
<evidence type="ECO:0000256" key="7">
    <source>
        <dbReference type="ARBA" id="ARBA00022840"/>
    </source>
</evidence>
<keyword evidence="8 11" id="KW-0648">Protein biosynthesis</keyword>
<evidence type="ECO:0000256" key="11">
    <source>
        <dbReference type="HAMAP-Rule" id="MF_00255"/>
    </source>
</evidence>
<evidence type="ECO:0000256" key="6">
    <source>
        <dbReference type="ARBA" id="ARBA00022741"/>
    </source>
</evidence>
<dbReference type="GO" id="GO:0005524">
    <property type="term" value="F:ATP binding"/>
    <property type="evidence" value="ECO:0007669"/>
    <property type="project" value="UniProtKB-UniRule"/>
</dbReference>
<dbReference type="InterPro" id="IPR008909">
    <property type="entry name" value="DALR_anticod-bd"/>
</dbReference>
<evidence type="ECO:0000256" key="4">
    <source>
        <dbReference type="ARBA" id="ARBA00022490"/>
    </source>
</evidence>
<dbReference type="OrthoDB" id="9775440at2"/>
<dbReference type="GO" id="GO:0006426">
    <property type="term" value="P:glycyl-tRNA aminoacylation"/>
    <property type="evidence" value="ECO:0007669"/>
    <property type="project" value="UniProtKB-UniRule"/>
</dbReference>
<evidence type="ECO:0000256" key="1">
    <source>
        <dbReference type="ARBA" id="ARBA00004496"/>
    </source>
</evidence>
<evidence type="ECO:0000256" key="10">
    <source>
        <dbReference type="ARBA" id="ARBA00047937"/>
    </source>
</evidence>
<dbReference type="Pfam" id="PF02092">
    <property type="entry name" value="tRNA_synt_2f"/>
    <property type="match status" value="1"/>
</dbReference>
<comment type="catalytic activity">
    <reaction evidence="10 11">
        <text>tRNA(Gly) + glycine + ATP = glycyl-tRNA(Gly) + AMP + diphosphate</text>
        <dbReference type="Rhea" id="RHEA:16013"/>
        <dbReference type="Rhea" id="RHEA-COMP:9664"/>
        <dbReference type="Rhea" id="RHEA-COMP:9683"/>
        <dbReference type="ChEBI" id="CHEBI:30616"/>
        <dbReference type="ChEBI" id="CHEBI:33019"/>
        <dbReference type="ChEBI" id="CHEBI:57305"/>
        <dbReference type="ChEBI" id="CHEBI:78442"/>
        <dbReference type="ChEBI" id="CHEBI:78522"/>
        <dbReference type="ChEBI" id="CHEBI:456215"/>
        <dbReference type="EC" id="6.1.1.14"/>
    </reaction>
</comment>
<accession>A0A2T6A1G3</accession>
<dbReference type="GO" id="GO:0004814">
    <property type="term" value="F:arginine-tRNA ligase activity"/>
    <property type="evidence" value="ECO:0007669"/>
    <property type="project" value="InterPro"/>
</dbReference>
<gene>
    <name evidence="11" type="primary">glyS</name>
    <name evidence="14" type="ORF">C8N44_1483</name>
</gene>
<comment type="caution">
    <text evidence="14">The sequence shown here is derived from an EMBL/GenBank/DDBJ whole genome shotgun (WGS) entry which is preliminary data.</text>
</comment>
<organism evidence="14 15">
    <name type="scientific">Allosediminivita pacifica</name>
    <dbReference type="NCBI Taxonomy" id="1267769"/>
    <lineage>
        <taxon>Bacteria</taxon>
        <taxon>Pseudomonadati</taxon>
        <taxon>Pseudomonadota</taxon>
        <taxon>Alphaproteobacteria</taxon>
        <taxon>Rhodobacterales</taxon>
        <taxon>Paracoccaceae</taxon>
        <taxon>Allosediminivita</taxon>
    </lineage>
</organism>
<dbReference type="PRINTS" id="PR01045">
    <property type="entry name" value="TRNASYNTHGB"/>
</dbReference>
<feature type="region of interest" description="Disordered" evidence="12">
    <location>
        <begin position="57"/>
        <end position="78"/>
    </location>
</feature>
<evidence type="ECO:0000256" key="9">
    <source>
        <dbReference type="ARBA" id="ARBA00023146"/>
    </source>
</evidence>
<comment type="subcellular location">
    <subcellularLocation>
        <location evidence="1 11">Cytoplasm</location>
    </subcellularLocation>
</comment>
<evidence type="ECO:0000259" key="13">
    <source>
        <dbReference type="Pfam" id="PF05746"/>
    </source>
</evidence>